<keyword evidence="1" id="KW-0614">Plasmid</keyword>
<dbReference type="Proteomes" id="UP000229340">
    <property type="component" value="Plasmid pNP7-1"/>
</dbReference>
<evidence type="ECO:0008006" key="3">
    <source>
        <dbReference type="Google" id="ProtNLM"/>
    </source>
</evidence>
<reference evidence="2" key="1">
    <citation type="submission" date="2017-10" db="EMBL/GenBank/DDBJ databases">
        <title>Complete genome sequence of Moraxella osloensis NP7 isolated from human skin.</title>
        <authorList>
            <person name="Lee K."/>
            <person name="Lim J.Y."/>
            <person name="Hwang I."/>
        </authorList>
    </citation>
    <scope>NUCLEOTIDE SEQUENCE [LARGE SCALE GENOMIC DNA]</scope>
    <source>
        <strain evidence="2">NP7</strain>
        <plasmid evidence="2">pnp7-1</plasmid>
    </source>
</reference>
<evidence type="ECO:0000313" key="1">
    <source>
        <dbReference type="EMBL" id="ATR79623.1"/>
    </source>
</evidence>
<geneLocation type="plasmid" evidence="2">
    <name>pnp7-1</name>
</geneLocation>
<gene>
    <name evidence="1" type="ORF">NP7_09645</name>
</gene>
<protein>
    <recommendedName>
        <fullName evidence="3">Type IV secretion protein IcmB</fullName>
    </recommendedName>
</protein>
<proteinExistence type="predicted"/>
<dbReference type="SUPFAM" id="SSF52540">
    <property type="entry name" value="P-loop containing nucleoside triphosphate hydrolases"/>
    <property type="match status" value="1"/>
</dbReference>
<dbReference type="AlphaFoldDB" id="A0A2D2LX72"/>
<dbReference type="Gene3D" id="3.40.50.300">
    <property type="entry name" value="P-loop containing nucleotide triphosphate hydrolases"/>
    <property type="match status" value="1"/>
</dbReference>
<sequence>MSIVNNVQNIVLSILHALKANVEDYCDLETTDGPTELVFKNGGMMTLVRYDGLLSMITRDIFDGMNDRLTEEMAPFLNKSGHKVCMMFRRDLDANSSLQTINQLQKQTCERLNLDLGYLIDENTEIYEKYIYDEECYIALITLPSVLDKVERENHEEYLKSFIAPAMKDAQNLSAPIPTLRARHSSFVEKFITTINNKDFYVKAVKVNILDALAVVRHQVAPNTSDRRWRPAVALGAANARELGIKYRTPLRWPTTSNSHDFSHMLPPSLPEQIMFNNINILGPKEGLPPNTIATDGRLYATTMMNIPPTQPAVFEALFNSFNESSSKDSMGRIRSMPYSICFMLTGDGYAGHAVKKAFMQFLSKVPPSTNENLKAATSQLLEYKRADVPLVAFQISAMTWCDDDAFGREEIRKRRTRLIHTLSTWGGMSCVERAGDPVSMFTSNIIGLSDTSIAPKGVAPLPRAFEMMPFTRPASPFYKGTVLRRTQDGKAMILERFSSELSTWISLYSGRPGSGKSVSLNNDLTETCFMPGIERLPYITVIDVGISSTGFINQLRNGLPKHQRYLAVTKQLRKSREYAINPFDIKVGLTRPLETEKNQMASFLTSLLTPKEKREPYNGTYNFVLYLITEVFESVNEGEEKGSSKIYRYGYAPELDDYLINNNIIRFGTKQVADGFGGLKKIIDGDDIESVSYYELTRRLHVIGTKFGGDERALAWRARDLAHRNAMPTLDDIVKVLNKPETTKRYKNKIETEETIVEYASRVINEVINNYPCFANTTRFDVDTARVVALDLNDVVDVNNPQQTSLFYQIARMVGVKKISLTEQDIESEAIPDLFKPYYRDLFREISQDRKILAMDEMHNLQGEPVLMAQLEKDCREGRKWGLEVILASQRLIDFKRIVGYATTLNICSEPAGEDLALLRENFRINDTMVDQLSRISLGREGLSYFSYIVGKTDIYCSMLTMTVGPKRLWSLTTDADDRILRQYMFDIAGDRKTAINALAFRFPGGARNAISDLREQVKLKSSDLSEVEMEKEAGNLIENLARETLSMWDQFQLNIQADEQSGLLAFA</sequence>
<organism evidence="1 2">
    <name type="scientific">Faucicola osloensis</name>
    <name type="common">Moraxella osloensis</name>
    <dbReference type="NCBI Taxonomy" id="34062"/>
    <lineage>
        <taxon>Bacteria</taxon>
        <taxon>Pseudomonadati</taxon>
        <taxon>Pseudomonadota</taxon>
        <taxon>Gammaproteobacteria</taxon>
        <taxon>Moraxellales</taxon>
        <taxon>Moraxellaceae</taxon>
        <taxon>Faucicola</taxon>
    </lineage>
</organism>
<dbReference type="RefSeq" id="WP_100270992.1">
    <property type="nucleotide sequence ID" value="NZ_CP024444.1"/>
</dbReference>
<dbReference type="InterPro" id="IPR027417">
    <property type="entry name" value="P-loop_NTPase"/>
</dbReference>
<dbReference type="EMBL" id="CP024444">
    <property type="protein sequence ID" value="ATR79623.1"/>
    <property type="molecule type" value="Genomic_DNA"/>
</dbReference>
<name>A0A2D2LX72_FAUOS</name>
<accession>A0A2D2LX72</accession>
<evidence type="ECO:0000313" key="2">
    <source>
        <dbReference type="Proteomes" id="UP000229340"/>
    </source>
</evidence>